<proteinExistence type="predicted"/>
<feature type="domain" description="Glycosyl transferase family 1" evidence="3">
    <location>
        <begin position="325"/>
        <end position="417"/>
    </location>
</feature>
<dbReference type="Pfam" id="PF00534">
    <property type="entry name" value="Glycos_transf_1"/>
    <property type="match status" value="1"/>
</dbReference>
<gene>
    <name evidence="4" type="ORF">CcCBS67573_g06995</name>
</gene>
<dbReference type="GO" id="GO:0016757">
    <property type="term" value="F:glycosyltransferase activity"/>
    <property type="evidence" value="ECO:0007669"/>
    <property type="project" value="UniProtKB-KW"/>
</dbReference>
<accession>A0A507F0Q7</accession>
<dbReference type="OrthoDB" id="2100592at2759"/>
<dbReference type="Proteomes" id="UP000320333">
    <property type="component" value="Unassembled WGS sequence"/>
</dbReference>
<evidence type="ECO:0000256" key="1">
    <source>
        <dbReference type="ARBA" id="ARBA00022676"/>
    </source>
</evidence>
<keyword evidence="1" id="KW-0808">Transferase</keyword>
<name>A0A507F0Q7_9FUNG</name>
<dbReference type="AlphaFoldDB" id="A0A507F0Q7"/>
<evidence type="ECO:0000259" key="3">
    <source>
        <dbReference type="Pfam" id="PF00534"/>
    </source>
</evidence>
<evidence type="ECO:0000256" key="2">
    <source>
        <dbReference type="SAM" id="MobiDB-lite"/>
    </source>
</evidence>
<reference evidence="4 5" key="1">
    <citation type="journal article" date="2019" name="Sci. Rep.">
        <title>Comparative genomics of chytrid fungi reveal insights into the obligate biotrophic and pathogenic lifestyle of Synchytrium endobioticum.</title>
        <authorList>
            <person name="van de Vossenberg B.T.L.H."/>
            <person name="Warris S."/>
            <person name="Nguyen H.D.T."/>
            <person name="van Gent-Pelzer M.P.E."/>
            <person name="Joly D.L."/>
            <person name="van de Geest H.C."/>
            <person name="Bonants P.J.M."/>
            <person name="Smith D.S."/>
            <person name="Levesque C.A."/>
            <person name="van der Lee T.A.J."/>
        </authorList>
    </citation>
    <scope>NUCLEOTIDE SEQUENCE [LARGE SCALE GENOMIC DNA]</scope>
    <source>
        <strain evidence="4 5">CBS 675.73</strain>
    </source>
</reference>
<dbReference type="EMBL" id="QEAP01000332">
    <property type="protein sequence ID" value="TPX68968.1"/>
    <property type="molecule type" value="Genomic_DNA"/>
</dbReference>
<organism evidence="4 5">
    <name type="scientific">Chytriomyces confervae</name>
    <dbReference type="NCBI Taxonomy" id="246404"/>
    <lineage>
        <taxon>Eukaryota</taxon>
        <taxon>Fungi</taxon>
        <taxon>Fungi incertae sedis</taxon>
        <taxon>Chytridiomycota</taxon>
        <taxon>Chytridiomycota incertae sedis</taxon>
        <taxon>Chytridiomycetes</taxon>
        <taxon>Chytridiales</taxon>
        <taxon>Chytriomycetaceae</taxon>
        <taxon>Chytriomyces</taxon>
    </lineage>
</organism>
<comment type="caution">
    <text evidence="4">The sequence shown here is derived from an EMBL/GenBank/DDBJ whole genome shotgun (WGS) entry which is preliminary data.</text>
</comment>
<sequence length="513" mass="58382">MAQRLDYRRKVLATLLFLPLLLLVATTYTYPLLAPKILPTPSSTPTHPAKAHTSYNEFSLTLPSGDATVFTINELLNLCLNGNSLTITKHYALYGNAQEYQYLSNCNPVEISTSQAARSRGHCSDFVQYIYYADARLVPQYSTETYHQKIQECPHSFYLHGEYPIHELFLGTVDVVDGHIRSLLDLTQAPQAPPPQRVRNIWMPNWEQIRKEEGWIIRASYMIACKAHITCTAIQKYLSDAITQQRHQTSEIENERRFANSTPILQFMSHSSPDARSPDHASEQQQQQQQQLDRFNQFYHAYGHSGRKSSGAIVDCWLRQPDWPKLVVIGHDAFKAFALPVIKNGARNIQLFERVSTDKLDHLQSTHGVHLCPSRQEGYGHYINEARSHGAVVVTTHHPPMQEFVEDGVSGILVNHKGPAPEDYQLMGDYETVGVNVEWENVCNAVKRVLEMTLEARAEMGRLARLRYEEDSEIMAKNLMHLKKEAEESTDTAFDGFDFLKLLDSKFAATHRA</sequence>
<dbReference type="SUPFAM" id="SSF53756">
    <property type="entry name" value="UDP-Glycosyltransferase/glycogen phosphorylase"/>
    <property type="match status" value="1"/>
</dbReference>
<dbReference type="Gene3D" id="3.40.50.2000">
    <property type="entry name" value="Glycogen Phosphorylase B"/>
    <property type="match status" value="1"/>
</dbReference>
<dbReference type="InterPro" id="IPR001296">
    <property type="entry name" value="Glyco_trans_1"/>
</dbReference>
<evidence type="ECO:0000313" key="4">
    <source>
        <dbReference type="EMBL" id="TPX68968.1"/>
    </source>
</evidence>
<keyword evidence="1" id="KW-0328">Glycosyltransferase</keyword>
<feature type="region of interest" description="Disordered" evidence="2">
    <location>
        <begin position="269"/>
        <end position="290"/>
    </location>
</feature>
<protein>
    <recommendedName>
        <fullName evidence="3">Glycosyl transferase family 1 domain-containing protein</fullName>
    </recommendedName>
</protein>
<keyword evidence="5" id="KW-1185">Reference proteome</keyword>
<evidence type="ECO:0000313" key="5">
    <source>
        <dbReference type="Proteomes" id="UP000320333"/>
    </source>
</evidence>